<dbReference type="AlphaFoldDB" id="A0A2P5GVC4"/>
<evidence type="ECO:0000313" key="3">
    <source>
        <dbReference type="Proteomes" id="UP000237073"/>
    </source>
</evidence>
<dbReference type="InterPro" id="IPR052552">
    <property type="entry name" value="YeaO-like"/>
</dbReference>
<name>A0A2P5GVC4_9ENTR</name>
<sequence>MIQCKRVYDDPVAHDGYRVLIDRLWPRGIKKKSLHCDEWCKNLAPSAELRKALHSETIDFATFCQHYREELSALHDDGLRLLAQAGKDNLTLLYAAKNPRQNHALILADWLAKLA</sequence>
<dbReference type="PANTHER" id="PTHR36849:SF1">
    <property type="entry name" value="CYTOPLASMIC PROTEIN"/>
    <property type="match status" value="1"/>
</dbReference>
<protein>
    <submittedName>
        <fullName evidence="2">DUF488 domain-containing protein</fullName>
    </submittedName>
</protein>
<dbReference type="EMBL" id="PQGE01000020">
    <property type="protein sequence ID" value="POP42308.1"/>
    <property type="molecule type" value="Genomic_DNA"/>
</dbReference>
<dbReference type="Pfam" id="PF22752">
    <property type="entry name" value="DUF488-N3i"/>
    <property type="match status" value="1"/>
</dbReference>
<evidence type="ECO:0000313" key="4">
    <source>
        <dbReference type="Proteomes" id="UP000247005"/>
    </source>
</evidence>
<dbReference type="RefSeq" id="WP_103677778.1">
    <property type="nucleotide sequence ID" value="NZ_PQGD01000002.1"/>
</dbReference>
<dbReference type="Proteomes" id="UP000237073">
    <property type="component" value="Unassembled WGS sequence"/>
</dbReference>
<organism evidence="2 4">
    <name type="scientific">Superficieibacter electus</name>
    <dbReference type="NCBI Taxonomy" id="2022662"/>
    <lineage>
        <taxon>Bacteria</taxon>
        <taxon>Pseudomonadati</taxon>
        <taxon>Pseudomonadota</taxon>
        <taxon>Gammaproteobacteria</taxon>
        <taxon>Enterobacterales</taxon>
        <taxon>Enterobacteriaceae</taxon>
        <taxon>Superficieibacter</taxon>
    </lineage>
</organism>
<reference evidence="3 4" key="1">
    <citation type="submission" date="2018-01" db="EMBL/GenBank/DDBJ databases">
        <title>Superficieibacter electus gen. nov., sp. nov., an extended-spectrum beta-lactamase possessing member of the Enterobacteriaceae family, isolated from intensive care unit surfaces.</title>
        <authorList>
            <person name="Potter R.F."/>
            <person name="D'Souza A.W."/>
        </authorList>
    </citation>
    <scope>NUCLEOTIDE SEQUENCE [LARGE SCALE GENOMIC DNA]</scope>
    <source>
        <strain evidence="2 4">BP-1</strain>
        <strain evidence="1 3">BP-2</strain>
    </source>
</reference>
<dbReference type="EMBL" id="PQGD01000002">
    <property type="protein sequence ID" value="POP50497.1"/>
    <property type="molecule type" value="Genomic_DNA"/>
</dbReference>
<accession>A0A2P5GVC4</accession>
<dbReference type="Proteomes" id="UP000247005">
    <property type="component" value="Unassembled WGS sequence"/>
</dbReference>
<dbReference type="PANTHER" id="PTHR36849">
    <property type="entry name" value="CYTOPLASMIC PROTEIN-RELATED"/>
    <property type="match status" value="1"/>
</dbReference>
<keyword evidence="3" id="KW-1185">Reference proteome</keyword>
<dbReference type="OrthoDB" id="9790745at2"/>
<comment type="caution">
    <text evidence="2">The sequence shown here is derived from an EMBL/GenBank/DDBJ whole genome shotgun (WGS) entry which is preliminary data.</text>
</comment>
<gene>
    <name evidence="2" type="ORF">CHU32_03460</name>
    <name evidence="1" type="ORF">CHU33_19745</name>
</gene>
<evidence type="ECO:0000313" key="2">
    <source>
        <dbReference type="EMBL" id="POP50497.1"/>
    </source>
</evidence>
<evidence type="ECO:0000313" key="1">
    <source>
        <dbReference type="EMBL" id="POP42308.1"/>
    </source>
</evidence>
<proteinExistence type="predicted"/>